<evidence type="ECO:0000313" key="4">
    <source>
        <dbReference type="WBParaSite" id="GPUH_0002347401-mRNA-1"/>
    </source>
</evidence>
<keyword evidence="3" id="KW-1185">Reference proteome</keyword>
<organism evidence="4">
    <name type="scientific">Gongylonema pulchrum</name>
    <dbReference type="NCBI Taxonomy" id="637853"/>
    <lineage>
        <taxon>Eukaryota</taxon>
        <taxon>Metazoa</taxon>
        <taxon>Ecdysozoa</taxon>
        <taxon>Nematoda</taxon>
        <taxon>Chromadorea</taxon>
        <taxon>Rhabditida</taxon>
        <taxon>Spirurina</taxon>
        <taxon>Spiruromorpha</taxon>
        <taxon>Spiruroidea</taxon>
        <taxon>Gongylonematidae</taxon>
        <taxon>Gongylonema</taxon>
    </lineage>
</organism>
<dbReference type="AlphaFoldDB" id="A0A183ER53"/>
<protein>
    <submittedName>
        <fullName evidence="2 4">Uncharacterized protein</fullName>
    </submittedName>
</protein>
<feature type="region of interest" description="Disordered" evidence="1">
    <location>
        <begin position="1"/>
        <end position="57"/>
    </location>
</feature>
<feature type="compositionally biased region" description="Basic and acidic residues" evidence="1">
    <location>
        <begin position="43"/>
        <end position="53"/>
    </location>
</feature>
<gene>
    <name evidence="2" type="ORF">GPUH_LOCUS23444</name>
</gene>
<dbReference type="WBParaSite" id="GPUH_0002347401-mRNA-1">
    <property type="protein sequence ID" value="GPUH_0002347401-mRNA-1"/>
    <property type="gene ID" value="GPUH_0002347401"/>
</dbReference>
<dbReference type="Proteomes" id="UP000271098">
    <property type="component" value="Unassembled WGS sequence"/>
</dbReference>
<reference evidence="4" key="1">
    <citation type="submission" date="2016-06" db="UniProtKB">
        <authorList>
            <consortium name="WormBaseParasite"/>
        </authorList>
    </citation>
    <scope>IDENTIFICATION</scope>
</reference>
<name>A0A183ER53_9BILA</name>
<sequence>MPLLEWKAQKRAARKKAEKEEEEEEAEEEEKRANPYQSQEGEEEKRKTNEEHPIIQNCPLRAKFNAPSCYLPAEPPQQMRKEEEWTGREGRIAERCVQLLVRHL</sequence>
<reference evidence="2 3" key="2">
    <citation type="submission" date="2018-11" db="EMBL/GenBank/DDBJ databases">
        <authorList>
            <consortium name="Pathogen Informatics"/>
        </authorList>
    </citation>
    <scope>NUCLEOTIDE SEQUENCE [LARGE SCALE GENOMIC DNA]</scope>
</reference>
<proteinExistence type="predicted"/>
<accession>A0A183ER53</accession>
<evidence type="ECO:0000313" key="2">
    <source>
        <dbReference type="EMBL" id="VDN41487.1"/>
    </source>
</evidence>
<evidence type="ECO:0000256" key="1">
    <source>
        <dbReference type="SAM" id="MobiDB-lite"/>
    </source>
</evidence>
<dbReference type="EMBL" id="UYRT01097859">
    <property type="protein sequence ID" value="VDN41487.1"/>
    <property type="molecule type" value="Genomic_DNA"/>
</dbReference>
<evidence type="ECO:0000313" key="3">
    <source>
        <dbReference type="Proteomes" id="UP000271098"/>
    </source>
</evidence>